<dbReference type="GO" id="GO:0008170">
    <property type="term" value="F:N-methyltransferase activity"/>
    <property type="evidence" value="ECO:0007669"/>
    <property type="project" value="InterPro"/>
</dbReference>
<evidence type="ECO:0000256" key="3">
    <source>
        <dbReference type="ARBA" id="ARBA00022691"/>
    </source>
</evidence>
<dbReference type="Pfam" id="PF01555">
    <property type="entry name" value="N6_N4_Mtase"/>
    <property type="match status" value="1"/>
</dbReference>
<name>A0A523UU57_UNCT6</name>
<evidence type="ECO:0000313" key="6">
    <source>
        <dbReference type="Proteomes" id="UP000315525"/>
    </source>
</evidence>
<evidence type="ECO:0000259" key="4">
    <source>
        <dbReference type="Pfam" id="PF01555"/>
    </source>
</evidence>
<evidence type="ECO:0000256" key="2">
    <source>
        <dbReference type="ARBA" id="ARBA00022679"/>
    </source>
</evidence>
<dbReference type="EMBL" id="SOJN01000069">
    <property type="protein sequence ID" value="TET46062.1"/>
    <property type="molecule type" value="Genomic_DNA"/>
</dbReference>
<evidence type="ECO:0000313" key="5">
    <source>
        <dbReference type="EMBL" id="TET46062.1"/>
    </source>
</evidence>
<dbReference type="InterPro" id="IPR002295">
    <property type="entry name" value="N4/N6-MTase_EcoPI_Mod-like"/>
</dbReference>
<dbReference type="SUPFAM" id="SSF53335">
    <property type="entry name" value="S-adenosyl-L-methionine-dependent methyltransferases"/>
    <property type="match status" value="1"/>
</dbReference>
<feature type="domain" description="DNA methylase N-4/N-6" evidence="4">
    <location>
        <begin position="43"/>
        <end position="240"/>
    </location>
</feature>
<dbReference type="Proteomes" id="UP000315525">
    <property type="component" value="Unassembled WGS sequence"/>
</dbReference>
<keyword evidence="2 5" id="KW-0808">Transferase</keyword>
<sequence>MCYPCPGTPVTYVPGLYSGRTYNMIFGDKNEVRSFSDIWEGGMPGYLVWLNARLYEMKRLLKLQGTIYVHLDWHAVHYIKVELDKLFGYGGKKGPGFKCELVYYDDWGGRGEGLWASKHYSILMYTKSEKWFFNADEIRVPYKTQTKGRKNPLVSKEKVQRGKVPHTVLGEIKLHANSKERIGYPTQKPEALLEKLIRASSDEGDVVADFFVGGGTTAAVAQRLNRRWVVCDQSRIAVAITADRVRKVVESVGKLFAIPDFTVEHWGVYEIPELEKMSAEKFRKFVVKAYGGRPEDIHPLIHGARRNVPIFVGEPSQRSQITKVDVGQFAQAIWRERHSNFGTMLAWNFSLDARKAAQILAARENKRIDFVRLSLIRFEDDEFSQHVRHKHPDYGDLLSFVQPPEIRVHYKKVGTRKYLFDVSESVSLNRDGEIANVQWDFDFKTRFTTTQGYSFLREKKTGRPQLVVEYQFPETGKFSVACSVQDNQGGERTKIFTIKVER</sequence>
<protein>
    <submittedName>
        <fullName evidence="5">Site-specific DNA-methyltransferase</fullName>
    </submittedName>
</protein>
<dbReference type="GO" id="GO:0003677">
    <property type="term" value="F:DNA binding"/>
    <property type="evidence" value="ECO:0007669"/>
    <property type="project" value="InterPro"/>
</dbReference>
<keyword evidence="3" id="KW-0949">S-adenosyl-L-methionine</keyword>
<dbReference type="InterPro" id="IPR013783">
    <property type="entry name" value="Ig-like_fold"/>
</dbReference>
<gene>
    <name evidence="5" type="ORF">E3J62_05385</name>
</gene>
<dbReference type="InterPro" id="IPR002941">
    <property type="entry name" value="DNA_methylase_N4/N6"/>
</dbReference>
<reference evidence="5 6" key="1">
    <citation type="submission" date="2019-03" db="EMBL/GenBank/DDBJ databases">
        <title>Metabolic potential of uncultured bacteria and archaea associated with petroleum seepage in deep-sea sediments.</title>
        <authorList>
            <person name="Dong X."/>
            <person name="Hubert C."/>
        </authorList>
    </citation>
    <scope>NUCLEOTIDE SEQUENCE [LARGE SCALE GENOMIC DNA]</scope>
    <source>
        <strain evidence="5">E44_bin18</strain>
    </source>
</reference>
<dbReference type="AlphaFoldDB" id="A0A523UU57"/>
<evidence type="ECO:0000256" key="1">
    <source>
        <dbReference type="ARBA" id="ARBA00022603"/>
    </source>
</evidence>
<dbReference type="PRINTS" id="PR00506">
    <property type="entry name" value="D21N6MTFRASE"/>
</dbReference>
<dbReference type="InterPro" id="IPR029063">
    <property type="entry name" value="SAM-dependent_MTases_sf"/>
</dbReference>
<dbReference type="Gene3D" id="2.60.40.10">
    <property type="entry name" value="Immunoglobulins"/>
    <property type="match status" value="1"/>
</dbReference>
<proteinExistence type="predicted"/>
<comment type="caution">
    <text evidence="5">The sequence shown here is derived from an EMBL/GenBank/DDBJ whole genome shotgun (WGS) entry which is preliminary data.</text>
</comment>
<dbReference type="GO" id="GO:0032259">
    <property type="term" value="P:methylation"/>
    <property type="evidence" value="ECO:0007669"/>
    <property type="project" value="UniProtKB-KW"/>
</dbReference>
<accession>A0A523UU57</accession>
<keyword evidence="1 5" id="KW-0489">Methyltransferase</keyword>
<dbReference type="Gene3D" id="3.40.50.150">
    <property type="entry name" value="Vaccinia Virus protein VP39"/>
    <property type="match status" value="1"/>
</dbReference>
<organism evidence="5 6">
    <name type="scientific">candidate division TA06 bacterium</name>
    <dbReference type="NCBI Taxonomy" id="2250710"/>
    <lineage>
        <taxon>Bacteria</taxon>
        <taxon>Bacteria division TA06</taxon>
    </lineage>
</organism>